<reference evidence="2 3" key="1">
    <citation type="submission" date="2024-06" db="EMBL/GenBank/DDBJ databases">
        <title>The Natural Products Discovery Center: Release of the First 8490 Sequenced Strains for Exploring Actinobacteria Biosynthetic Diversity.</title>
        <authorList>
            <person name="Kalkreuter E."/>
            <person name="Kautsar S.A."/>
            <person name="Yang D."/>
            <person name="Bader C.D."/>
            <person name="Teijaro C.N."/>
            <person name="Fluegel L."/>
            <person name="Davis C.M."/>
            <person name="Simpson J.R."/>
            <person name="Lauterbach L."/>
            <person name="Steele A.D."/>
            <person name="Gui C."/>
            <person name="Meng S."/>
            <person name="Li G."/>
            <person name="Viehrig K."/>
            <person name="Ye F."/>
            <person name="Su P."/>
            <person name="Kiefer A.F."/>
            <person name="Nichols A."/>
            <person name="Cepeda A.J."/>
            <person name="Yan W."/>
            <person name="Fan B."/>
            <person name="Jiang Y."/>
            <person name="Adhikari A."/>
            <person name="Zheng C.-J."/>
            <person name="Schuster L."/>
            <person name="Cowan T.M."/>
            <person name="Smanski M.J."/>
            <person name="Chevrette M.G."/>
            <person name="De Carvalho L.P.S."/>
            <person name="Shen B."/>
        </authorList>
    </citation>
    <scope>NUCLEOTIDE SEQUENCE [LARGE SCALE GENOMIC DNA]</scope>
    <source>
        <strain evidence="2 3">NPDC033843</strain>
    </source>
</reference>
<gene>
    <name evidence="2" type="ORF">AB0E89_34380</name>
</gene>
<dbReference type="Proteomes" id="UP001550739">
    <property type="component" value="Unassembled WGS sequence"/>
</dbReference>
<evidence type="ECO:0000259" key="1">
    <source>
        <dbReference type="Pfam" id="PF00561"/>
    </source>
</evidence>
<dbReference type="RefSeq" id="WP_334577738.1">
    <property type="nucleotide sequence ID" value="NZ_JBEZVE010000021.1"/>
</dbReference>
<feature type="domain" description="AB hydrolase-1" evidence="1">
    <location>
        <begin position="121"/>
        <end position="225"/>
    </location>
</feature>
<protein>
    <submittedName>
        <fullName evidence="2">Alpha/beta fold hydrolase</fullName>
    </submittedName>
</protein>
<dbReference type="InterPro" id="IPR029058">
    <property type="entry name" value="AB_hydrolase_fold"/>
</dbReference>
<dbReference type="InterPro" id="IPR000073">
    <property type="entry name" value="AB_hydrolase_1"/>
</dbReference>
<keyword evidence="3" id="KW-1185">Reference proteome</keyword>
<dbReference type="PANTHER" id="PTHR37946">
    <property type="entry name" value="SLL1969 PROTEIN"/>
    <property type="match status" value="1"/>
</dbReference>
<dbReference type="GO" id="GO:0016787">
    <property type="term" value="F:hydrolase activity"/>
    <property type="evidence" value="ECO:0007669"/>
    <property type="project" value="UniProtKB-KW"/>
</dbReference>
<accession>A0ABV2ZSN3</accession>
<dbReference type="Gene3D" id="3.40.50.1820">
    <property type="entry name" value="alpha/beta hydrolase"/>
    <property type="match status" value="1"/>
</dbReference>
<sequence length="336" mass="36004">MKVTRALQPFLPPYRHLLPDLPTLPNFPNLSSFPHLSSFPNLPNIPNISSLPSLPSLPSRLAGLSMTLLKATALDLAILAGHVLLYPSGIAQERRVAARPALPRATGAADPAQLPAQAARPPVVLLHGFIDNRSVFVLLRRSLAQHGRHRVESLNYSPLTCDIRTAAELLGRHIEEICERTGSRQVDVVGHSLGGLIARYYVQRLGGDVRVRTLVTLGTPHSGTRVAPLANAHPIVRQMRPGSEVIEELARPAPGCRTHFVSFWSDLDHLMDPLESACVDHPDLLAQNVRVTGIGHLALPVHPAVATGIRQALDAASDAAHPGASADARDGGLTVA</sequence>
<name>A0ABV2ZSN3_9ACTN</name>
<comment type="caution">
    <text evidence="2">The sequence shown here is derived from an EMBL/GenBank/DDBJ whole genome shotgun (WGS) entry which is preliminary data.</text>
</comment>
<proteinExistence type="predicted"/>
<organism evidence="2 3">
    <name type="scientific">Streptomyces sp. 900129855</name>
    <dbReference type="NCBI Taxonomy" id="3155129"/>
    <lineage>
        <taxon>Bacteria</taxon>
        <taxon>Bacillati</taxon>
        <taxon>Actinomycetota</taxon>
        <taxon>Actinomycetes</taxon>
        <taxon>Kitasatosporales</taxon>
        <taxon>Streptomycetaceae</taxon>
        <taxon>Streptomyces</taxon>
    </lineage>
</organism>
<dbReference type="EMBL" id="JBEZVE010000021">
    <property type="protein sequence ID" value="MEU3785567.1"/>
    <property type="molecule type" value="Genomic_DNA"/>
</dbReference>
<dbReference type="PANTHER" id="PTHR37946:SF1">
    <property type="entry name" value="SLL1969 PROTEIN"/>
    <property type="match status" value="1"/>
</dbReference>
<dbReference type="Pfam" id="PF00561">
    <property type="entry name" value="Abhydrolase_1"/>
    <property type="match status" value="1"/>
</dbReference>
<evidence type="ECO:0000313" key="3">
    <source>
        <dbReference type="Proteomes" id="UP001550739"/>
    </source>
</evidence>
<evidence type="ECO:0000313" key="2">
    <source>
        <dbReference type="EMBL" id="MEU3785567.1"/>
    </source>
</evidence>
<dbReference type="SUPFAM" id="SSF53474">
    <property type="entry name" value="alpha/beta-Hydrolases"/>
    <property type="match status" value="1"/>
</dbReference>
<keyword evidence="2" id="KW-0378">Hydrolase</keyword>